<dbReference type="EMBL" id="CAEZZP010000046">
    <property type="protein sequence ID" value="CAB4772016.1"/>
    <property type="molecule type" value="Genomic_DNA"/>
</dbReference>
<reference evidence="5" key="1">
    <citation type="submission" date="2020-05" db="EMBL/GenBank/DDBJ databases">
        <authorList>
            <person name="Chiriac C."/>
            <person name="Salcher M."/>
            <person name="Ghai R."/>
            <person name="Kavagutti S V."/>
        </authorList>
    </citation>
    <scope>NUCLEOTIDE SEQUENCE</scope>
</reference>
<dbReference type="PANTHER" id="PTHR20883:SF15">
    <property type="entry name" value="PHYTANOYL-COA DIOXYGENASE DOMAIN-CONTAINING PROTEIN 1"/>
    <property type="match status" value="1"/>
</dbReference>
<accession>A0A6J7FZY3</accession>
<gene>
    <name evidence="3" type="ORF">UFOPK2880_00872</name>
    <name evidence="4" type="ORF">UFOPK3004_01363</name>
    <name evidence="5" type="ORF">UFOPK3494_00963</name>
</gene>
<dbReference type="AlphaFoldDB" id="A0A6J7FZY3"/>
<evidence type="ECO:0000313" key="5">
    <source>
        <dbReference type="EMBL" id="CAB4901522.1"/>
    </source>
</evidence>
<dbReference type="Pfam" id="PF05721">
    <property type="entry name" value="PhyH"/>
    <property type="match status" value="1"/>
</dbReference>
<proteinExistence type="predicted"/>
<dbReference type="EMBL" id="CAFAAL010000140">
    <property type="protein sequence ID" value="CAB4813004.1"/>
    <property type="molecule type" value="Genomic_DNA"/>
</dbReference>
<dbReference type="SUPFAM" id="SSF51197">
    <property type="entry name" value="Clavaminate synthase-like"/>
    <property type="match status" value="1"/>
</dbReference>
<evidence type="ECO:0000313" key="3">
    <source>
        <dbReference type="EMBL" id="CAB4772016.1"/>
    </source>
</evidence>
<name>A0A6J7FZY3_9ZZZZ</name>
<dbReference type="Gene3D" id="2.60.120.620">
    <property type="entry name" value="q2cbj1_9rhob like domain"/>
    <property type="match status" value="1"/>
</dbReference>
<dbReference type="InterPro" id="IPR008775">
    <property type="entry name" value="Phytyl_CoA_dOase-like"/>
</dbReference>
<protein>
    <submittedName>
        <fullName evidence="5">Unannotated protein</fullName>
    </submittedName>
</protein>
<sequence length="291" mass="32428">MGAFLTDQQIADYHRDGFLVLPDFATPSSCVALKAQAEEILHNFDPDANRSVFTTNEQSRHADQQFIDSATGIICFFEEEAFDDKGDLKQSKELSINKIGHAMHDLDPVFESFTYTNKLADVASDIGMPDALALQTMYICKQPRIGGEVTCHQDATFLYSDPITVTGFWFAIEDATLENGCLWAAPGGHKTTLRKKFVRNDANDGATFEVLDGDPLPMPPTDLVPLEVKAGTLIVLHGLLPHWSDVNRSDKSRHAYSIHCISESAIYPEWNWLQRNSELPLRRLDKVAASL</sequence>
<evidence type="ECO:0000313" key="4">
    <source>
        <dbReference type="EMBL" id="CAB4813004.1"/>
    </source>
</evidence>
<dbReference type="GO" id="GO:0046872">
    <property type="term" value="F:metal ion binding"/>
    <property type="evidence" value="ECO:0007669"/>
    <property type="project" value="UniProtKB-KW"/>
</dbReference>
<dbReference type="PANTHER" id="PTHR20883">
    <property type="entry name" value="PHYTANOYL-COA DIOXYGENASE DOMAIN CONTAINING 1"/>
    <property type="match status" value="1"/>
</dbReference>
<dbReference type="EMBL" id="CAFBMF010000055">
    <property type="protein sequence ID" value="CAB4901522.1"/>
    <property type="molecule type" value="Genomic_DNA"/>
</dbReference>
<evidence type="ECO:0000256" key="2">
    <source>
        <dbReference type="ARBA" id="ARBA00023004"/>
    </source>
</evidence>
<organism evidence="5">
    <name type="scientific">freshwater metagenome</name>
    <dbReference type="NCBI Taxonomy" id="449393"/>
    <lineage>
        <taxon>unclassified sequences</taxon>
        <taxon>metagenomes</taxon>
        <taxon>ecological metagenomes</taxon>
    </lineage>
</organism>
<keyword evidence="2" id="KW-0408">Iron</keyword>
<evidence type="ECO:0000256" key="1">
    <source>
        <dbReference type="ARBA" id="ARBA00022723"/>
    </source>
</evidence>
<keyword evidence="1" id="KW-0479">Metal-binding</keyword>